<dbReference type="AlphaFoldDB" id="A0A2A4AJ00"/>
<dbReference type="InterPro" id="IPR020846">
    <property type="entry name" value="MFS_dom"/>
</dbReference>
<dbReference type="EMBL" id="NWBP01000025">
    <property type="protein sequence ID" value="PCC82491.1"/>
    <property type="molecule type" value="Genomic_DNA"/>
</dbReference>
<proteinExistence type="inferred from homology"/>
<accession>A0A2A4AJ00</accession>
<evidence type="ECO:0000313" key="9">
    <source>
        <dbReference type="EMBL" id="PCC82491.1"/>
    </source>
</evidence>
<evidence type="ECO:0000256" key="5">
    <source>
        <dbReference type="ARBA" id="ARBA00022989"/>
    </source>
</evidence>
<protein>
    <submittedName>
        <fullName evidence="9">GlsB/YeaQ/YmgE family stress response membrane protein</fullName>
    </submittedName>
</protein>
<keyword evidence="5 7" id="KW-1133">Transmembrane helix</keyword>
<organism evidence="9 10">
    <name type="scientific">Corynebacterium accolens</name>
    <dbReference type="NCBI Taxonomy" id="38284"/>
    <lineage>
        <taxon>Bacteria</taxon>
        <taxon>Bacillati</taxon>
        <taxon>Actinomycetota</taxon>
        <taxon>Actinomycetes</taxon>
        <taxon>Mycobacteriales</taxon>
        <taxon>Corynebacteriaceae</taxon>
        <taxon>Corynebacterium</taxon>
    </lineage>
</organism>
<dbReference type="SUPFAM" id="SSF103473">
    <property type="entry name" value="MFS general substrate transporter"/>
    <property type="match status" value="1"/>
</dbReference>
<dbReference type="PROSITE" id="PS50850">
    <property type="entry name" value="MFS"/>
    <property type="match status" value="1"/>
</dbReference>
<evidence type="ECO:0000256" key="3">
    <source>
        <dbReference type="ARBA" id="ARBA00022475"/>
    </source>
</evidence>
<evidence type="ECO:0000256" key="6">
    <source>
        <dbReference type="ARBA" id="ARBA00023136"/>
    </source>
</evidence>
<dbReference type="InterPro" id="IPR007341">
    <property type="entry name" value="Transgly_assoc"/>
</dbReference>
<evidence type="ECO:0000256" key="2">
    <source>
        <dbReference type="ARBA" id="ARBA00011006"/>
    </source>
</evidence>
<dbReference type="Proteomes" id="UP000218690">
    <property type="component" value="Unassembled WGS sequence"/>
</dbReference>
<keyword evidence="3" id="KW-1003">Cell membrane</keyword>
<keyword evidence="4 7" id="KW-0812">Transmembrane</keyword>
<evidence type="ECO:0000256" key="7">
    <source>
        <dbReference type="SAM" id="Phobius"/>
    </source>
</evidence>
<feature type="transmembrane region" description="Helical" evidence="7">
    <location>
        <begin position="6"/>
        <end position="24"/>
    </location>
</feature>
<sequence>MGMGLGFFGSIIVGIIAGWLAEKIMKRDHGLLTNLIVGVLGGLLGAGIMSFVGFDSPNRWIMMIVVATLGACLLLWIVGLVTKKSPK</sequence>
<evidence type="ECO:0000313" key="10">
    <source>
        <dbReference type="Proteomes" id="UP000218690"/>
    </source>
</evidence>
<evidence type="ECO:0000256" key="4">
    <source>
        <dbReference type="ARBA" id="ARBA00022692"/>
    </source>
</evidence>
<dbReference type="InterPro" id="IPR036259">
    <property type="entry name" value="MFS_trans_sf"/>
</dbReference>
<feature type="domain" description="Major facilitator superfamily (MFS) profile" evidence="8">
    <location>
        <begin position="1"/>
        <end position="87"/>
    </location>
</feature>
<reference evidence="9 10" key="1">
    <citation type="submission" date="2017-09" db="EMBL/GenBank/DDBJ databases">
        <title>Draft Genome Sequence of Corynebacterium accolens AH4003.</title>
        <authorList>
            <person name="Chen Y."/>
            <person name="Oosthuysen W.F."/>
            <person name="Kelley S."/>
            <person name="Horswill A."/>
        </authorList>
    </citation>
    <scope>NUCLEOTIDE SEQUENCE [LARGE SCALE GENOMIC DNA]</scope>
    <source>
        <strain evidence="9 10">AH4003</strain>
    </source>
</reference>
<dbReference type="Pfam" id="PF04226">
    <property type="entry name" value="Transgly_assoc"/>
    <property type="match status" value="1"/>
</dbReference>
<name>A0A2A4AJ00_9CORY</name>
<dbReference type="GO" id="GO:0005886">
    <property type="term" value="C:plasma membrane"/>
    <property type="evidence" value="ECO:0007669"/>
    <property type="project" value="UniProtKB-SubCell"/>
</dbReference>
<feature type="transmembrane region" description="Helical" evidence="7">
    <location>
        <begin position="31"/>
        <end position="54"/>
    </location>
</feature>
<dbReference type="PANTHER" id="PTHR33884:SF3">
    <property type="entry name" value="UPF0410 PROTEIN YMGE"/>
    <property type="match status" value="1"/>
</dbReference>
<evidence type="ECO:0000256" key="1">
    <source>
        <dbReference type="ARBA" id="ARBA00004651"/>
    </source>
</evidence>
<evidence type="ECO:0000259" key="8">
    <source>
        <dbReference type="PROSITE" id="PS50850"/>
    </source>
</evidence>
<comment type="subcellular location">
    <subcellularLocation>
        <location evidence="1">Cell membrane</location>
        <topology evidence="1">Multi-pass membrane protein</topology>
    </subcellularLocation>
</comment>
<keyword evidence="6 7" id="KW-0472">Membrane</keyword>
<comment type="caution">
    <text evidence="9">The sequence shown here is derived from an EMBL/GenBank/DDBJ whole genome shotgun (WGS) entry which is preliminary data.</text>
</comment>
<comment type="similarity">
    <text evidence="2">Belongs to the UPF0410 family.</text>
</comment>
<dbReference type="GO" id="GO:0022857">
    <property type="term" value="F:transmembrane transporter activity"/>
    <property type="evidence" value="ECO:0007669"/>
    <property type="project" value="InterPro"/>
</dbReference>
<gene>
    <name evidence="9" type="ORF">COM45_09335</name>
</gene>
<dbReference type="PANTHER" id="PTHR33884">
    <property type="entry name" value="UPF0410 PROTEIN YMGE"/>
    <property type="match status" value="1"/>
</dbReference>
<feature type="transmembrane region" description="Helical" evidence="7">
    <location>
        <begin position="60"/>
        <end position="81"/>
    </location>
</feature>